<accession>A0A401LCL5</accession>
<evidence type="ECO:0000313" key="7">
    <source>
        <dbReference type="Proteomes" id="UP000287361"/>
    </source>
</evidence>
<evidence type="ECO:0000259" key="4">
    <source>
        <dbReference type="Pfam" id="PF25973"/>
    </source>
</evidence>
<dbReference type="Pfam" id="PF25973">
    <property type="entry name" value="BSH_CzcB"/>
    <property type="match status" value="1"/>
</dbReference>
<dbReference type="FunFam" id="2.40.30.170:FF:000010">
    <property type="entry name" value="Efflux RND transporter periplasmic adaptor subunit"/>
    <property type="match status" value="1"/>
</dbReference>
<dbReference type="Gene3D" id="1.10.287.470">
    <property type="entry name" value="Helix hairpin bin"/>
    <property type="match status" value="1"/>
</dbReference>
<sequence length="369" mass="39502">MKKRILIALALCMALGTACGKKEVEEEKTLRSVEVTTVGKGDIASEFSYTGKAAPAKEVSVVPTVPGKVLSFNYDVGDKVGQGAVLFTVDSTDLQNNMRSLQASYNAAKLGRDNAKSTYDSNKLLYDEEIISKNEFDQIKYAYESADAQLASIQVQMDNLKKNISDCTVTSPMTGVIATRGVEKGSFASQAAPAYTVMDLSTIKVEVSVSEQVLNTIQVGDKVSVLMTAASETPLTGTVATIAPAAEQTGMYTVKVELDNKDGKIKSGMMAEVSFTMAASDDTILLPRNAVIEKDNETYVYLINNGKAKKTAVELGIEAEDTIEIKSGLKKGDNVVTKGQTYLSDGEEVTIANTAAKTKEKTKTTEKGE</sequence>
<feature type="signal peptide" evidence="2">
    <location>
        <begin position="1"/>
        <end position="20"/>
    </location>
</feature>
<dbReference type="PANTHER" id="PTHR30469:SF38">
    <property type="entry name" value="HLYD FAMILY SECRETION PROTEIN"/>
    <property type="match status" value="1"/>
</dbReference>
<evidence type="ECO:0000259" key="5">
    <source>
        <dbReference type="Pfam" id="PF25989"/>
    </source>
</evidence>
<dbReference type="GeneID" id="86193977"/>
<dbReference type="PROSITE" id="PS51257">
    <property type="entry name" value="PROKAR_LIPOPROTEIN"/>
    <property type="match status" value="1"/>
</dbReference>
<dbReference type="EMBL" id="BHVZ01000001">
    <property type="protein sequence ID" value="GCB29321.1"/>
    <property type="molecule type" value="Genomic_DNA"/>
</dbReference>
<dbReference type="NCBIfam" id="TIGR01730">
    <property type="entry name" value="RND_mfp"/>
    <property type="match status" value="1"/>
</dbReference>
<dbReference type="OrthoDB" id="5392603at2"/>
<dbReference type="Proteomes" id="UP000287361">
    <property type="component" value="Unassembled WGS sequence"/>
</dbReference>
<keyword evidence="2" id="KW-0732">Signal</keyword>
<dbReference type="Gene3D" id="2.40.30.170">
    <property type="match status" value="1"/>
</dbReference>
<dbReference type="InterPro" id="IPR058792">
    <property type="entry name" value="Beta-barrel_RND_2"/>
</dbReference>
<dbReference type="InterPro" id="IPR058647">
    <property type="entry name" value="BSH_CzcB-like"/>
</dbReference>
<dbReference type="SUPFAM" id="SSF111369">
    <property type="entry name" value="HlyD-like secretion proteins"/>
    <property type="match status" value="1"/>
</dbReference>
<organism evidence="6 7">
    <name type="scientific">Anaerotignum faecicola</name>
    <dbReference type="NCBI Taxonomy" id="2358141"/>
    <lineage>
        <taxon>Bacteria</taxon>
        <taxon>Bacillati</taxon>
        <taxon>Bacillota</taxon>
        <taxon>Clostridia</taxon>
        <taxon>Lachnospirales</taxon>
        <taxon>Anaerotignaceae</taxon>
        <taxon>Anaerotignum</taxon>
    </lineage>
</organism>
<dbReference type="Gene3D" id="2.40.50.100">
    <property type="match status" value="1"/>
</dbReference>
<name>A0A401LCL5_9FIRM</name>
<dbReference type="GO" id="GO:1990281">
    <property type="term" value="C:efflux pump complex"/>
    <property type="evidence" value="ECO:0007669"/>
    <property type="project" value="TreeGrafter"/>
</dbReference>
<comment type="similarity">
    <text evidence="1">Belongs to the membrane fusion protein (MFP) (TC 8.A.1) family.</text>
</comment>
<feature type="domain" description="CzcB-like barrel-sandwich hybrid" evidence="4">
    <location>
        <begin position="58"/>
        <end position="199"/>
    </location>
</feature>
<dbReference type="Pfam" id="PF25954">
    <property type="entry name" value="Beta-barrel_RND_2"/>
    <property type="match status" value="1"/>
</dbReference>
<feature type="domain" description="CusB-like beta-barrel" evidence="3">
    <location>
        <begin position="205"/>
        <end position="277"/>
    </location>
</feature>
<dbReference type="Gene3D" id="2.40.420.20">
    <property type="match status" value="1"/>
</dbReference>
<protein>
    <submittedName>
        <fullName evidence="6">Acriflavin resistance protein</fullName>
    </submittedName>
</protein>
<keyword evidence="7" id="KW-1185">Reference proteome</keyword>
<dbReference type="RefSeq" id="WP_160117317.1">
    <property type="nucleotide sequence ID" value="NZ_DAVZTY010000008.1"/>
</dbReference>
<gene>
    <name evidence="6" type="ORF">KGMB03357_09820</name>
</gene>
<evidence type="ECO:0000256" key="1">
    <source>
        <dbReference type="ARBA" id="ARBA00009477"/>
    </source>
</evidence>
<dbReference type="AlphaFoldDB" id="A0A401LCL5"/>
<evidence type="ECO:0000313" key="6">
    <source>
        <dbReference type="EMBL" id="GCB29321.1"/>
    </source>
</evidence>
<dbReference type="Pfam" id="PF25989">
    <property type="entry name" value="YknX_C"/>
    <property type="match status" value="1"/>
</dbReference>
<evidence type="ECO:0000259" key="3">
    <source>
        <dbReference type="Pfam" id="PF25954"/>
    </source>
</evidence>
<dbReference type="InterPro" id="IPR006143">
    <property type="entry name" value="RND_pump_MFP"/>
</dbReference>
<comment type="caution">
    <text evidence="6">The sequence shown here is derived from an EMBL/GenBank/DDBJ whole genome shotgun (WGS) entry which is preliminary data.</text>
</comment>
<dbReference type="PANTHER" id="PTHR30469">
    <property type="entry name" value="MULTIDRUG RESISTANCE PROTEIN MDTA"/>
    <property type="match status" value="1"/>
</dbReference>
<proteinExistence type="inferred from homology"/>
<feature type="domain" description="YknX-like C-terminal permuted SH3-like" evidence="5">
    <location>
        <begin position="286"/>
        <end position="351"/>
    </location>
</feature>
<dbReference type="GO" id="GO:0015562">
    <property type="term" value="F:efflux transmembrane transporter activity"/>
    <property type="evidence" value="ECO:0007669"/>
    <property type="project" value="TreeGrafter"/>
</dbReference>
<feature type="chain" id="PRO_5019491048" evidence="2">
    <location>
        <begin position="21"/>
        <end position="369"/>
    </location>
</feature>
<evidence type="ECO:0000256" key="2">
    <source>
        <dbReference type="SAM" id="SignalP"/>
    </source>
</evidence>
<reference evidence="6 7" key="1">
    <citation type="submission" date="2018-10" db="EMBL/GenBank/DDBJ databases">
        <title>Draft Genome Sequence of Anaerotignum sp. KCTC 15736.</title>
        <authorList>
            <person name="Choi S.H."/>
            <person name="Kim J.S."/>
            <person name="Kang S.W."/>
            <person name="Lee J.S."/>
            <person name="Park S.H."/>
        </authorList>
    </citation>
    <scope>NUCLEOTIDE SEQUENCE [LARGE SCALE GENOMIC DNA]</scope>
    <source>
        <strain evidence="6 7">KCTC 15736</strain>
    </source>
</reference>
<dbReference type="InterPro" id="IPR058637">
    <property type="entry name" value="YknX-like_C"/>
</dbReference>